<dbReference type="Gene3D" id="2.160.10.10">
    <property type="entry name" value="Hexapeptide repeat proteins"/>
    <property type="match status" value="1"/>
</dbReference>
<dbReference type="InParanoid" id="A0A395JLW2"/>
<evidence type="ECO:0000313" key="1">
    <source>
        <dbReference type="EMBL" id="RBP51415.1"/>
    </source>
</evidence>
<dbReference type="RefSeq" id="WP_113954185.1">
    <property type="nucleotide sequence ID" value="NZ_QNRT01000002.1"/>
</dbReference>
<dbReference type="Gene3D" id="3.90.550.10">
    <property type="entry name" value="Spore Coat Polysaccharide Biosynthesis Protein SpsA, Chain A"/>
    <property type="match status" value="1"/>
</dbReference>
<evidence type="ECO:0008006" key="3">
    <source>
        <dbReference type="Google" id="ProtNLM"/>
    </source>
</evidence>
<organism evidence="1 2">
    <name type="scientific">Arenicella xantha</name>
    <dbReference type="NCBI Taxonomy" id="644221"/>
    <lineage>
        <taxon>Bacteria</taxon>
        <taxon>Pseudomonadati</taxon>
        <taxon>Pseudomonadota</taxon>
        <taxon>Gammaproteobacteria</taxon>
        <taxon>Arenicellales</taxon>
        <taxon>Arenicellaceae</taxon>
        <taxon>Arenicella</taxon>
    </lineage>
</organism>
<dbReference type="OrthoDB" id="9801810at2"/>
<dbReference type="Proteomes" id="UP000253083">
    <property type="component" value="Unassembled WGS sequence"/>
</dbReference>
<protein>
    <recommendedName>
        <fullName evidence="3">Glucose-1-phosphate adenylyltransferase</fullName>
    </recommendedName>
</protein>
<accession>A0A395JLW2</accession>
<keyword evidence="2" id="KW-1185">Reference proteome</keyword>
<dbReference type="InterPro" id="IPR029044">
    <property type="entry name" value="Nucleotide-diphossugar_trans"/>
</dbReference>
<dbReference type="SUPFAM" id="SSF53448">
    <property type="entry name" value="Nucleotide-diphospho-sugar transferases"/>
    <property type="match status" value="1"/>
</dbReference>
<sequence length="289" mass="31647">MNNEERLIRPTAIVLADDMVGSDLASIFSGYGKASLMVAGYSVIEHLLMELEDLGFDQCLVLAKNDARRIQTLIGDTRRWGMSINVMDYQLSTDQVLSEYQSLGDPNGLLVINLDRLRSHCVDQFLTEANRSEGRLLAATAKGQLLGLTLLKPHASNVMVNAAPIELIDVVVNSLSSAGDFKAANFSVVSGDLAGLLPSVHHNSRVGRRQHWEAYVHRRAVLVPKEVMIERRCRIAKNASLDTVILNRDVLIGPNVSLTDTIVMPNSIVSTLRPIHGAIVNKGVVYQVS</sequence>
<name>A0A395JLW2_9GAMM</name>
<evidence type="ECO:0000313" key="2">
    <source>
        <dbReference type="Proteomes" id="UP000253083"/>
    </source>
</evidence>
<dbReference type="AlphaFoldDB" id="A0A395JLW2"/>
<comment type="caution">
    <text evidence="1">The sequence shown here is derived from an EMBL/GenBank/DDBJ whole genome shotgun (WGS) entry which is preliminary data.</text>
</comment>
<reference evidence="1 2" key="1">
    <citation type="submission" date="2018-06" db="EMBL/GenBank/DDBJ databases">
        <title>Genomic Encyclopedia of Type Strains, Phase IV (KMG-IV): sequencing the most valuable type-strain genomes for metagenomic binning, comparative biology and taxonomic classification.</title>
        <authorList>
            <person name="Goeker M."/>
        </authorList>
    </citation>
    <scope>NUCLEOTIDE SEQUENCE [LARGE SCALE GENOMIC DNA]</scope>
    <source>
        <strain evidence="1 2">DSM 24032</strain>
    </source>
</reference>
<proteinExistence type="predicted"/>
<dbReference type="EMBL" id="QNRT01000002">
    <property type="protein sequence ID" value="RBP51415.1"/>
    <property type="molecule type" value="Genomic_DNA"/>
</dbReference>
<gene>
    <name evidence="1" type="ORF">DFR28_102842</name>
</gene>